<feature type="compositionally biased region" description="Basic and acidic residues" evidence="1">
    <location>
        <begin position="20"/>
        <end position="33"/>
    </location>
</feature>
<feature type="compositionally biased region" description="Low complexity" evidence="1">
    <location>
        <begin position="175"/>
        <end position="192"/>
    </location>
</feature>
<keyword evidence="3" id="KW-1185">Reference proteome</keyword>
<feature type="region of interest" description="Disordered" evidence="1">
    <location>
        <begin position="72"/>
        <end position="109"/>
    </location>
</feature>
<name>W9C6J2_SCLBF</name>
<feature type="compositionally biased region" description="Polar residues" evidence="1">
    <location>
        <begin position="130"/>
        <end position="149"/>
    </location>
</feature>
<sequence length="282" mass="31100">MSIFSKIKSSQKAAQKHKEKATAEEYQQKQAEEAATKVPYKHIPTHAAIDALSGAPSSWKRDDRTKILEHHKRRSQMTISRTHSTLSTVSSMNTTTESSSGIPSLPRNISYNSYNPTWNNRTGDKSYSTEKFQLRSQQNLRSKSSTPYSNHGIDSAIGRSPLSSHVQSEAPSPVTSSGTSTITSSSSSSSSSDDLEITTVSSVPRRLQPRYSFRPEPVVFEDHDVFSRLHTSTTRKLGEAPIMTAPQAQLSKPTPVMVAPQIAHKKSRWTLIGKHKPSPIAV</sequence>
<feature type="region of interest" description="Disordered" evidence="1">
    <location>
        <begin position="130"/>
        <end position="201"/>
    </location>
</feature>
<reference evidence="2 3" key="1">
    <citation type="journal article" date="2014" name="Genome Announc.">
        <title>Draft genome sequence of Sclerotinia borealis, a psychrophilic plant pathogenic fungus.</title>
        <authorList>
            <person name="Mardanov A.V."/>
            <person name="Beletsky A.V."/>
            <person name="Kadnikov V.V."/>
            <person name="Ignatov A.N."/>
            <person name="Ravin N.V."/>
        </authorList>
    </citation>
    <scope>NUCLEOTIDE SEQUENCE [LARGE SCALE GENOMIC DNA]</scope>
    <source>
        <strain evidence="3">F-4157</strain>
    </source>
</reference>
<feature type="compositionally biased region" description="Low complexity" evidence="1">
    <location>
        <begin position="1"/>
        <end position="13"/>
    </location>
</feature>
<feature type="compositionally biased region" description="Polar residues" evidence="1">
    <location>
        <begin position="76"/>
        <end position="109"/>
    </location>
</feature>
<gene>
    <name evidence="2" type="ORF">SBOR_9409</name>
</gene>
<evidence type="ECO:0000313" key="3">
    <source>
        <dbReference type="Proteomes" id="UP000019487"/>
    </source>
</evidence>
<dbReference type="EMBL" id="AYSA01000674">
    <property type="protein sequence ID" value="ESZ90200.1"/>
    <property type="molecule type" value="Genomic_DNA"/>
</dbReference>
<evidence type="ECO:0000313" key="2">
    <source>
        <dbReference type="EMBL" id="ESZ90200.1"/>
    </source>
</evidence>
<dbReference type="HOGENOM" id="CLU_1090297_0_0_1"/>
<organism evidence="2 3">
    <name type="scientific">Sclerotinia borealis (strain F-4128)</name>
    <dbReference type="NCBI Taxonomy" id="1432307"/>
    <lineage>
        <taxon>Eukaryota</taxon>
        <taxon>Fungi</taxon>
        <taxon>Dikarya</taxon>
        <taxon>Ascomycota</taxon>
        <taxon>Pezizomycotina</taxon>
        <taxon>Leotiomycetes</taxon>
        <taxon>Helotiales</taxon>
        <taxon>Sclerotiniaceae</taxon>
        <taxon>Sclerotinia</taxon>
    </lineage>
</organism>
<dbReference type="AlphaFoldDB" id="W9C6J2"/>
<dbReference type="Proteomes" id="UP000019487">
    <property type="component" value="Unassembled WGS sequence"/>
</dbReference>
<comment type="caution">
    <text evidence="2">The sequence shown here is derived from an EMBL/GenBank/DDBJ whole genome shotgun (WGS) entry which is preliminary data.</text>
</comment>
<accession>W9C6J2</accession>
<feature type="region of interest" description="Disordered" evidence="1">
    <location>
        <begin position="1"/>
        <end position="33"/>
    </location>
</feature>
<proteinExistence type="predicted"/>
<protein>
    <submittedName>
        <fullName evidence="2">Uncharacterized protein</fullName>
    </submittedName>
</protein>
<evidence type="ECO:0000256" key="1">
    <source>
        <dbReference type="SAM" id="MobiDB-lite"/>
    </source>
</evidence>
<dbReference type="OrthoDB" id="5225441at2759"/>
<feature type="compositionally biased region" description="Polar residues" evidence="1">
    <location>
        <begin position="161"/>
        <end position="174"/>
    </location>
</feature>